<sequence length="51" mass="5804">MLKNVLAAIGLLVVSRKGYDWYTEFQDLKKKVARAEAERKPKQQADDNVAP</sequence>
<accession>A0A9Q3UIL2</accession>
<dbReference type="EMBL" id="JAJGNA010000001">
    <property type="protein sequence ID" value="MCC4307105.1"/>
    <property type="molecule type" value="Genomic_DNA"/>
</dbReference>
<gene>
    <name evidence="1" type="ORF">LL252_00855</name>
</gene>
<organism evidence="1 2">
    <name type="scientific">Alloalcanivorax marinus</name>
    <dbReference type="NCBI Taxonomy" id="1177169"/>
    <lineage>
        <taxon>Bacteria</taxon>
        <taxon>Pseudomonadati</taxon>
        <taxon>Pseudomonadota</taxon>
        <taxon>Gammaproteobacteria</taxon>
        <taxon>Oceanospirillales</taxon>
        <taxon>Alcanivoracaceae</taxon>
        <taxon>Alloalcanivorax</taxon>
    </lineage>
</organism>
<comment type="caution">
    <text evidence="1">The sequence shown here is derived from an EMBL/GenBank/DDBJ whole genome shotgun (WGS) entry which is preliminary data.</text>
</comment>
<keyword evidence="2" id="KW-1185">Reference proteome</keyword>
<proteinExistence type="predicted"/>
<dbReference type="RefSeq" id="WP_228232259.1">
    <property type="nucleotide sequence ID" value="NZ_JAJGNA010000001.1"/>
</dbReference>
<dbReference type="Proteomes" id="UP001108027">
    <property type="component" value="Unassembled WGS sequence"/>
</dbReference>
<protein>
    <submittedName>
        <fullName evidence="1">Uncharacterized protein</fullName>
    </submittedName>
</protein>
<dbReference type="AlphaFoldDB" id="A0A9Q3UIL2"/>
<evidence type="ECO:0000313" key="1">
    <source>
        <dbReference type="EMBL" id="MCC4307105.1"/>
    </source>
</evidence>
<reference evidence="1" key="1">
    <citation type="submission" date="2021-10" db="EMBL/GenBank/DDBJ databases">
        <title>The diversity and Nitrogen Metabolism of Culturable Nitrate-Utilizing Bacteria Within the Oxygen Minimum Zone of the Changjiang (Yangtze River)Estuary.</title>
        <authorList>
            <person name="Zhang D."/>
            <person name="Zheng J."/>
            <person name="Liu S."/>
            <person name="He W."/>
        </authorList>
    </citation>
    <scope>NUCLEOTIDE SEQUENCE</scope>
    <source>
        <strain evidence="1">FXH-223</strain>
    </source>
</reference>
<name>A0A9Q3UIL2_9GAMM</name>
<evidence type="ECO:0000313" key="2">
    <source>
        <dbReference type="Proteomes" id="UP001108027"/>
    </source>
</evidence>